<proteinExistence type="inferred from homology"/>
<sequence length="238" mass="27266">MFTKYKNNWLKFNLNRRCVLCSQQAISQTRICDDCLTDLPWIGNACQRCANPLSSAQLPHLICPQCQKKPPPFEQVIAPFEYRFPIDQLIQLAKFNHRPHLLNPLAELLSLQLQNTPLPELVIPVPLHPKRLQERQYNQAALLAKRIARNLDIPFSNRLLIKTDNTPHQAELDRKARRKNLRNSFQCCGSPPSSIAIVDDVMTTGTTAAEISRELKAAGCHRVYIWVIARTAKELHLY</sequence>
<name>A0A1H9HK73_9GAMM</name>
<evidence type="ECO:0000256" key="1">
    <source>
        <dbReference type="ARBA" id="ARBA00008007"/>
    </source>
</evidence>
<comment type="similarity">
    <text evidence="1">Belongs to the ComF/GntX family.</text>
</comment>
<dbReference type="STRING" id="355243.SAMN03080615_02196"/>
<dbReference type="InterPro" id="IPR029057">
    <property type="entry name" value="PRTase-like"/>
</dbReference>
<feature type="domain" description="Double zinc ribbon" evidence="2">
    <location>
        <begin position="15"/>
        <end position="67"/>
    </location>
</feature>
<dbReference type="InterPro" id="IPR000836">
    <property type="entry name" value="PRTase_dom"/>
</dbReference>
<dbReference type="Gene3D" id="3.40.50.2020">
    <property type="match status" value="1"/>
</dbReference>
<dbReference type="Pfam" id="PF18912">
    <property type="entry name" value="DZR_2"/>
    <property type="match status" value="1"/>
</dbReference>
<dbReference type="PANTHER" id="PTHR47505:SF1">
    <property type="entry name" value="DNA UTILIZATION PROTEIN YHGH"/>
    <property type="match status" value="1"/>
</dbReference>
<evidence type="ECO:0000313" key="4">
    <source>
        <dbReference type="Proteomes" id="UP000198749"/>
    </source>
</evidence>
<dbReference type="AlphaFoldDB" id="A0A1H9HK73"/>
<dbReference type="PANTHER" id="PTHR47505">
    <property type="entry name" value="DNA UTILIZATION PROTEIN YHGH"/>
    <property type="match status" value="1"/>
</dbReference>
<dbReference type="InterPro" id="IPR044005">
    <property type="entry name" value="DZR_2"/>
</dbReference>
<protein>
    <submittedName>
        <fullName evidence="3">ComF family protein</fullName>
    </submittedName>
</protein>
<dbReference type="OrthoDB" id="9793412at2"/>
<accession>A0A1H9HK73</accession>
<dbReference type="InterPro" id="IPR051910">
    <property type="entry name" value="ComF/GntX_DNA_util-trans"/>
</dbReference>
<dbReference type="EMBL" id="FOGB01000005">
    <property type="protein sequence ID" value="SEQ62705.1"/>
    <property type="molecule type" value="Genomic_DNA"/>
</dbReference>
<gene>
    <name evidence="3" type="ORF">SAMN03080615_02196</name>
</gene>
<dbReference type="RefSeq" id="WP_091357813.1">
    <property type="nucleotide sequence ID" value="NZ_AP025284.1"/>
</dbReference>
<evidence type="ECO:0000313" key="3">
    <source>
        <dbReference type="EMBL" id="SEQ62705.1"/>
    </source>
</evidence>
<organism evidence="3 4">
    <name type="scientific">Amphritea atlantica</name>
    <dbReference type="NCBI Taxonomy" id="355243"/>
    <lineage>
        <taxon>Bacteria</taxon>
        <taxon>Pseudomonadati</taxon>
        <taxon>Pseudomonadota</taxon>
        <taxon>Gammaproteobacteria</taxon>
        <taxon>Oceanospirillales</taxon>
        <taxon>Oceanospirillaceae</taxon>
        <taxon>Amphritea</taxon>
    </lineage>
</organism>
<evidence type="ECO:0000259" key="2">
    <source>
        <dbReference type="Pfam" id="PF18912"/>
    </source>
</evidence>
<dbReference type="SUPFAM" id="SSF53271">
    <property type="entry name" value="PRTase-like"/>
    <property type="match status" value="1"/>
</dbReference>
<dbReference type="Proteomes" id="UP000198749">
    <property type="component" value="Unassembled WGS sequence"/>
</dbReference>
<reference evidence="4" key="1">
    <citation type="submission" date="2016-10" db="EMBL/GenBank/DDBJ databases">
        <authorList>
            <person name="Varghese N."/>
            <person name="Submissions S."/>
        </authorList>
    </citation>
    <scope>NUCLEOTIDE SEQUENCE [LARGE SCALE GENOMIC DNA]</scope>
    <source>
        <strain evidence="4">DSM 18887</strain>
    </source>
</reference>
<dbReference type="CDD" id="cd06223">
    <property type="entry name" value="PRTases_typeI"/>
    <property type="match status" value="1"/>
</dbReference>
<keyword evidence="4" id="KW-1185">Reference proteome</keyword>